<dbReference type="HOGENOM" id="CLU_2165381_0_0_2"/>
<dbReference type="InterPro" id="IPR036388">
    <property type="entry name" value="WH-like_DNA-bd_sf"/>
</dbReference>
<dbReference type="SMR" id="Q97AP8"/>
<reference evidence="4" key="3">
    <citation type="journal article" date="2010" name="Protein Sci.">
        <title>A reported archaeal mechanosensitive channel is a structural homolog of MarR-like transcriptional regulators.</title>
        <authorList>
            <person name="Liu Z."/>
            <person name="Walton T.A."/>
            <person name="Rees D.C."/>
        </authorList>
    </citation>
    <scope>X-RAY CRYSTALLOGRAPHY (1.60 ANGSTROMS)</scope>
</reference>
<reference evidence="2 3" key="1">
    <citation type="journal article" date="1999" name="Proc. Jpn. Acad.">
        <title>Determination of the complete genomic DNA sequence of Thermoplasma volvanium GSS1.</title>
        <authorList>
            <person name="Kawashima T."/>
            <person name="Yamamoto Y."/>
            <person name="Aramaki H."/>
            <person name="Nunoshiba T."/>
            <person name="Kawamoto T."/>
            <person name="Watanabe K."/>
            <person name="Yamazaki M."/>
            <person name="Kanehori K."/>
            <person name="Amano N."/>
            <person name="Ohya Y."/>
            <person name="Makino K."/>
            <person name="Suzuki M."/>
        </authorList>
    </citation>
    <scope>NUCLEOTIDE SEQUENCE [LARGE SCALE GENOMIC DNA]</scope>
    <source>
        <strain evidence="3">ATCC 51530 / DSM 4299 / JCM 9571 / NBRC 15438 / GSS1</strain>
    </source>
</reference>
<gene>
    <name evidence="2" type="ORF">TVG0766549</name>
</gene>
<accession>Q97AP8</accession>
<dbReference type="KEGG" id="tvo:TVG0766549"/>
<protein>
    <submittedName>
        <fullName evidence="2">TVG0766549 protein</fullName>
    </submittedName>
</protein>
<evidence type="ECO:0000313" key="3">
    <source>
        <dbReference type="Proteomes" id="UP000001017"/>
    </source>
</evidence>
<evidence type="ECO:0007829" key="4">
    <source>
        <dbReference type="PDB" id="3LFK"/>
    </source>
</evidence>
<evidence type="ECO:0000313" key="2">
    <source>
        <dbReference type="EMBL" id="BAB59904.1"/>
    </source>
</evidence>
<dbReference type="Proteomes" id="UP000001017">
    <property type="component" value="Chromosome"/>
</dbReference>
<proteinExistence type="evidence at protein level"/>
<keyword evidence="4" id="KW-0002">3D-structure</keyword>
<organism evidence="2 3">
    <name type="scientific">Thermoplasma volcanium (strain ATCC 51530 / DSM 4299 / JCM 9571 / NBRC 15438 / GSS1)</name>
    <dbReference type="NCBI Taxonomy" id="273116"/>
    <lineage>
        <taxon>Archaea</taxon>
        <taxon>Methanobacteriati</taxon>
        <taxon>Thermoplasmatota</taxon>
        <taxon>Thermoplasmata</taxon>
        <taxon>Thermoplasmatales</taxon>
        <taxon>Thermoplasmataceae</taxon>
        <taxon>Thermoplasma</taxon>
    </lineage>
</organism>
<feature type="domain" description="MLPTv-like winged helix-turn-helix" evidence="1">
    <location>
        <begin position="21"/>
        <end position="103"/>
    </location>
</feature>
<dbReference type="InterPro" id="IPR055224">
    <property type="entry name" value="MLPTv-like_wHTH"/>
</dbReference>
<dbReference type="PaxDb" id="273116-14324978"/>
<evidence type="ECO:0000259" key="1">
    <source>
        <dbReference type="Pfam" id="PF22393"/>
    </source>
</evidence>
<name>Q97AP8_THEVO</name>
<dbReference type="PDB" id="3LFK">
    <property type="method" value="X-ray"/>
    <property type="resolution" value="1.60 A"/>
    <property type="chains" value="A/B/C/D=1-126"/>
</dbReference>
<sequence length="126" mass="14280">MSAMAESKVLVKGTPFNKPVIKGKLENNYDMSQDEVSLLLFLKTHGGKIPLYRIKNETGLKDPESVLKNLMDYGFALEDKERLGEKIVLTSEGEFVAQAIRVRDEELRLKEMKQKKNVNRSSAPPQ</sequence>
<dbReference type="Gene3D" id="1.10.10.10">
    <property type="entry name" value="Winged helix-like DNA-binding domain superfamily/Winged helix DNA-binding domain"/>
    <property type="match status" value="1"/>
</dbReference>
<dbReference type="AlphaFoldDB" id="Q97AP8"/>
<dbReference type="PDBsum" id="3LFK"/>
<reference evidence="2 3" key="2">
    <citation type="journal article" date="2000" name="Proc. Natl. Acad. Sci. U.S.A.">
        <title>Archaeal adaptation to higher temperatures revealed by genomic sequence of Thermoplasma volcanium.</title>
        <authorList>
            <person name="Kawashima T."/>
            <person name="Amano N."/>
            <person name="Koike H."/>
            <person name="Makino S."/>
            <person name="Higuchi S."/>
            <person name="Kawashima-Ohya Y."/>
            <person name="Watanabe K."/>
            <person name="Yamazaki M."/>
            <person name="Kanehori K."/>
            <person name="Kawamoto T."/>
            <person name="Nunoshiba T."/>
            <person name="Yamamoto Y."/>
            <person name="Aramaki H."/>
            <person name="Makino K."/>
            <person name="Suzuki M."/>
        </authorList>
    </citation>
    <scope>NUCLEOTIDE SEQUENCE [LARGE SCALE GENOMIC DNA]</scope>
    <source>
        <strain evidence="3">ATCC 51530 / DSM 4299 / JCM 9571 / NBRC 15438 / GSS1</strain>
    </source>
</reference>
<keyword evidence="3" id="KW-1185">Reference proteome</keyword>
<dbReference type="EMBL" id="BA000011">
    <property type="protein sequence ID" value="BAB59904.1"/>
    <property type="molecule type" value="Genomic_DNA"/>
</dbReference>
<dbReference type="Pfam" id="PF22393">
    <property type="entry name" value="MLPTv-like_HTH"/>
    <property type="match status" value="1"/>
</dbReference>